<proteinExistence type="predicted"/>
<organism evidence="1 2">
    <name type="scientific">Galactobacter caseinivorans</name>
    <dbReference type="NCBI Taxonomy" id="2676123"/>
    <lineage>
        <taxon>Bacteria</taxon>
        <taxon>Bacillati</taxon>
        <taxon>Actinomycetota</taxon>
        <taxon>Actinomycetes</taxon>
        <taxon>Micrococcales</taxon>
        <taxon>Micrococcaceae</taxon>
        <taxon>Galactobacter</taxon>
    </lineage>
</organism>
<dbReference type="InterPro" id="IPR004260">
    <property type="entry name" value="Pyr-dimer_DNA_glycosylase"/>
</dbReference>
<reference evidence="1 2" key="1">
    <citation type="submission" date="2018-07" db="EMBL/GenBank/DDBJ databases">
        <title>Arthrobacter sp. nov., isolated from raw cow's milk with high bacterial count.</title>
        <authorList>
            <person name="Hahne J."/>
            <person name="Isele D."/>
            <person name="Lipski A."/>
        </authorList>
    </citation>
    <scope>NUCLEOTIDE SEQUENCE [LARGE SCALE GENOMIC DNA]</scope>
    <source>
        <strain evidence="1 2">JZ R-183</strain>
    </source>
</reference>
<name>A0A496PHX1_9MICC</name>
<evidence type="ECO:0000313" key="2">
    <source>
        <dbReference type="Proteomes" id="UP000273119"/>
    </source>
</evidence>
<gene>
    <name evidence="1" type="ORF">DWQ67_08925</name>
</gene>
<evidence type="ECO:0008006" key="3">
    <source>
        <dbReference type="Google" id="ProtNLM"/>
    </source>
</evidence>
<dbReference type="Proteomes" id="UP000273119">
    <property type="component" value="Unassembled WGS sequence"/>
</dbReference>
<comment type="caution">
    <text evidence="1">The sequence shown here is derived from an EMBL/GenBank/DDBJ whole genome shotgun (WGS) entry which is preliminary data.</text>
</comment>
<dbReference type="RefSeq" id="WP_121485266.1">
    <property type="nucleotide sequence ID" value="NZ_QQXL01000005.1"/>
</dbReference>
<dbReference type="AlphaFoldDB" id="A0A496PHX1"/>
<dbReference type="Pfam" id="PF03013">
    <property type="entry name" value="Pyr_excise"/>
    <property type="match status" value="1"/>
</dbReference>
<sequence length="150" mass="17297">MRIWSVHPRFLDRQALIAGWRETLLAQKVLDGGTKGYKHHPQLDRWRETPEPLVSIGSYLWGLREEATARGYQFDAGRILFPPADPRALDASMPLSTGQLDLEWHHLEAKVEARSPEVYARWFAPGVEQEAAPHPMFRLFEGPRASWERN</sequence>
<protein>
    <recommendedName>
        <fullName evidence="3">DNA lyase</fullName>
    </recommendedName>
</protein>
<accession>A0A496PHX1</accession>
<keyword evidence="2" id="KW-1185">Reference proteome</keyword>
<dbReference type="EMBL" id="QQXL01000005">
    <property type="protein sequence ID" value="RKW70078.1"/>
    <property type="molecule type" value="Genomic_DNA"/>
</dbReference>
<evidence type="ECO:0000313" key="1">
    <source>
        <dbReference type="EMBL" id="RKW70078.1"/>
    </source>
</evidence>